<feature type="chain" id="PRO_5029610824" description="Thrombospondin type 3 repeat-containing protein" evidence="3">
    <location>
        <begin position="24"/>
        <end position="722"/>
    </location>
</feature>
<dbReference type="GO" id="GO:0007155">
    <property type="term" value="P:cell adhesion"/>
    <property type="evidence" value="ECO:0007669"/>
    <property type="project" value="InterPro"/>
</dbReference>
<dbReference type="PANTHER" id="PTHR10199">
    <property type="entry name" value="THROMBOSPONDIN"/>
    <property type="match status" value="1"/>
</dbReference>
<dbReference type="Gene3D" id="4.10.1080.10">
    <property type="entry name" value="TSP type-3 repeat"/>
    <property type="match status" value="2"/>
</dbReference>
<evidence type="ECO:0008006" key="6">
    <source>
        <dbReference type="Google" id="ProtNLM"/>
    </source>
</evidence>
<reference evidence="4 5" key="1">
    <citation type="submission" date="2019-07" db="EMBL/GenBank/DDBJ databases">
        <title>Gramella aestuarii sp. nov., isolated from a tidal flat, and emended description of Gramella echinicola.</title>
        <authorList>
            <person name="Liu L."/>
        </authorList>
    </citation>
    <scope>NUCLEOTIDE SEQUENCE [LARGE SCALE GENOMIC DNA]</scope>
    <source>
        <strain evidence="4 5">BS12</strain>
    </source>
</reference>
<organism evidence="4 5">
    <name type="scientific">Christiangramia aestuarii</name>
    <dbReference type="NCBI Taxonomy" id="1028746"/>
    <lineage>
        <taxon>Bacteria</taxon>
        <taxon>Pseudomonadati</taxon>
        <taxon>Bacteroidota</taxon>
        <taxon>Flavobacteriia</taxon>
        <taxon>Flavobacteriales</taxon>
        <taxon>Flavobacteriaceae</taxon>
        <taxon>Christiangramia</taxon>
    </lineage>
</organism>
<keyword evidence="5" id="KW-1185">Reference proteome</keyword>
<evidence type="ECO:0000256" key="3">
    <source>
        <dbReference type="SAM" id="SignalP"/>
    </source>
</evidence>
<keyword evidence="2" id="KW-0106">Calcium</keyword>
<evidence type="ECO:0000256" key="1">
    <source>
        <dbReference type="ARBA" id="ARBA00022729"/>
    </source>
</evidence>
<proteinExistence type="predicted"/>
<name>A0A7M3SWX3_9FLAO</name>
<dbReference type="EMBL" id="VJVW01000001">
    <property type="protein sequence ID" value="MUP41104.1"/>
    <property type="molecule type" value="Genomic_DNA"/>
</dbReference>
<dbReference type="InterPro" id="IPR028974">
    <property type="entry name" value="TSP_type-3_rpt"/>
</dbReference>
<accession>A0A7M3SWX3</accession>
<dbReference type="AlphaFoldDB" id="A0A7M3SWX3"/>
<gene>
    <name evidence="4" type="ORF">FLP08_00815</name>
</gene>
<sequence length="722" mass="78057">MKLLKTYLALFAISLTLFTSCSKDETVQGDVPNDVASLYLGPVLEGMDSQSRQQITPDDTPECSDLPAAYAQIRIIYGENDTEVVAIVEILTDDDGNLFTAYSEELEIPVASGQTSVSVTLTDFVVWSDLPANGGVVIWVAPKTGSDFEDFVTEPLDNQWNLRAGSKNYQQVEVICFDDRAVNQYGYQFFDIVPRPLSELCVFANYCLTPGGRDRVANYTFDLYTYSGETAEDNPITNASLYTLINNDNDSPVTGLDGESYYAEPLCLPIPKGDDENGDVPYLYWEMNLEDWEDYYGEAPDLQLSGYLTWNQVKSYYNDDNTIDYIHLFFNCEECPEGDGTDGDGDGIEDACDNCPDNTNSDQADRDGDGVGDACDDCPDEPGTGGFGCPDAPCFDQPDPDGDGVRGDCDNCPNVPNTDQTDTDMDGFGDACDFCPDDASESNLDSDGDGVGDACDDCKDEFGNPDNFGCPDAPCFDQPDPDGDGIRGDCDNCPNVPNTDQTDTDLDGVGDACEKCPGFDDNDDADSDMVPDGCDQCPGFDDGEDADSDGVPNGCDVCEDGDDNLDDNNNGIPDDCETPTGGACETAFMFGDITINSLANANRWGWVELFDDGDGDSQQYPIWAGAGQNDTSKGTQVGNATVTLLDDGDVQLSINLFEGFSFEELHVNLSEGQPSGNTAKAPGQYNRNNEVSADILEYTFDFNNSDGDFYIIVHAVACGIDD</sequence>
<keyword evidence="1 3" id="KW-0732">Signal</keyword>
<comment type="caution">
    <text evidence="4">The sequence shown here is derived from an EMBL/GenBank/DDBJ whole genome shotgun (WGS) entry which is preliminary data.</text>
</comment>
<dbReference type="SUPFAM" id="SSF103647">
    <property type="entry name" value="TSP type-3 repeat"/>
    <property type="match status" value="3"/>
</dbReference>
<evidence type="ECO:0000256" key="2">
    <source>
        <dbReference type="ARBA" id="ARBA00022837"/>
    </source>
</evidence>
<dbReference type="InterPro" id="IPR003367">
    <property type="entry name" value="Thrombospondin_3-like_rpt"/>
</dbReference>
<dbReference type="Proteomes" id="UP000460416">
    <property type="component" value="Unassembled WGS sequence"/>
</dbReference>
<dbReference type="OrthoDB" id="599464at2"/>
<feature type="signal peptide" evidence="3">
    <location>
        <begin position="1"/>
        <end position="23"/>
    </location>
</feature>
<evidence type="ECO:0000313" key="4">
    <source>
        <dbReference type="EMBL" id="MUP41104.1"/>
    </source>
</evidence>
<dbReference type="PROSITE" id="PS51257">
    <property type="entry name" value="PROKAR_LIPOPROTEIN"/>
    <property type="match status" value="1"/>
</dbReference>
<dbReference type="Pfam" id="PF02412">
    <property type="entry name" value="TSP_3"/>
    <property type="match status" value="3"/>
</dbReference>
<dbReference type="GO" id="GO:0005509">
    <property type="term" value="F:calcium ion binding"/>
    <property type="evidence" value="ECO:0007669"/>
    <property type="project" value="InterPro"/>
</dbReference>
<dbReference type="PANTHER" id="PTHR10199:SF100">
    <property type="entry name" value="THROMBOSPONDIN, ISOFORM A"/>
    <property type="match status" value="1"/>
</dbReference>
<protein>
    <recommendedName>
        <fullName evidence="6">Thrombospondin type 3 repeat-containing protein</fullName>
    </recommendedName>
</protein>
<dbReference type="RefSeq" id="WP_156273065.1">
    <property type="nucleotide sequence ID" value="NZ_BAABGI010000002.1"/>
</dbReference>
<evidence type="ECO:0000313" key="5">
    <source>
        <dbReference type="Proteomes" id="UP000460416"/>
    </source>
</evidence>